<dbReference type="Proteomes" id="UP000641932">
    <property type="component" value="Unassembled WGS sequence"/>
</dbReference>
<gene>
    <name evidence="4" type="ORF">GCM10012280_11550</name>
</gene>
<proteinExistence type="predicted"/>
<sequence>MRRPRLICAVAALLAAVGLVVLPPPGGAGQASAAGGGEDSAVTVTGRKGRYDDFSKLKVTVHQTRNLRAQGIRITWTGGRPTSSTNFEHNYLQIMQCWGDKASGPEREQCQFGGSEIHAVGGQFSGSNLVGMPAGSSEYDPKEKKYTYDDVQGAGWVPFRPVRGKPTTTPTDQTYFTKFTTNEQPYDRTGADGTGDAVFEAQTGVESPHLGCGEAMKGKAARPKARACWLVIVPRGEHEPGGGRGSDGRLQTSPLSASNWAQRMTVKLEFLPIGRYCPIGQAERPTLGSEMVSDAMTSWQPALCTSGRVTYGYQQSGDGFARGQVANPLPGSPGLAFTSAPVTAPEGAKPVVHAPVAVSGLGVAFFIEDPEGALVRRLRLNPRLIAKLLTSSYQRDVPDGLTQPHMKGNPESLVTDAEFVKLNPKFKNWSPSSFPQGLIMPQGDADSYRLLWQWLQSDREAREFLGGKKDPWGTKLNPFFKELRLDHDSAVNTFPKADPSKANATPPPDPVTYGVIDLRPYVNSLHDGALHARKGDSGQRNVWDANSTPPKFTGSLQPPGKRFQLALVDAASAARYGLPTAQLKNGAGQWVAPTPAALLKGVAAMKPGAVRDVLELDPARTAEGAYPLTEIAYAAASTGLSAKARKDYANLVRYAVGHGQVPGIGPGLLPPGYAPLPQRLRRQALSAAARLQAGVADAGNSGGASGGTTAGASGGSGSTGGGSGSTAGGSAGGASPKGGQSAPPPNGGGKSPGPDGVTRAGASTPQQALGAVRWVLLAVLVLGGAGALLGPLLMRRGALEAVGAALRRWR</sequence>
<reference evidence="4" key="1">
    <citation type="journal article" date="2014" name="Int. J. Syst. Evol. Microbiol.">
        <title>Complete genome sequence of Corynebacterium casei LMG S-19264T (=DSM 44701T), isolated from a smear-ripened cheese.</title>
        <authorList>
            <consortium name="US DOE Joint Genome Institute (JGI-PGF)"/>
            <person name="Walter F."/>
            <person name="Albersmeier A."/>
            <person name="Kalinowski J."/>
            <person name="Ruckert C."/>
        </authorList>
    </citation>
    <scope>NUCLEOTIDE SEQUENCE</scope>
    <source>
        <strain evidence="4">CGMCC 4.7201</strain>
    </source>
</reference>
<reference evidence="4" key="2">
    <citation type="submission" date="2020-09" db="EMBL/GenBank/DDBJ databases">
        <authorList>
            <person name="Sun Q."/>
            <person name="Zhou Y."/>
        </authorList>
    </citation>
    <scope>NUCLEOTIDE SEQUENCE</scope>
    <source>
        <strain evidence="4">CGMCC 4.7201</strain>
    </source>
</reference>
<keyword evidence="2" id="KW-0472">Membrane</keyword>
<dbReference type="AlphaFoldDB" id="A0A917ZJL2"/>
<feature type="signal peptide" evidence="3">
    <location>
        <begin position="1"/>
        <end position="33"/>
    </location>
</feature>
<name>A0A917ZJL2_9ACTN</name>
<evidence type="ECO:0000313" key="5">
    <source>
        <dbReference type="Proteomes" id="UP000641932"/>
    </source>
</evidence>
<keyword evidence="5" id="KW-1185">Reference proteome</keyword>
<feature type="region of interest" description="Disordered" evidence="1">
    <location>
        <begin position="696"/>
        <end position="764"/>
    </location>
</feature>
<feature type="compositionally biased region" description="Gly residues" evidence="1">
    <location>
        <begin position="700"/>
        <end position="736"/>
    </location>
</feature>
<evidence type="ECO:0000256" key="3">
    <source>
        <dbReference type="SAM" id="SignalP"/>
    </source>
</evidence>
<evidence type="ECO:0000256" key="1">
    <source>
        <dbReference type="SAM" id="MobiDB-lite"/>
    </source>
</evidence>
<protein>
    <recommendedName>
        <fullName evidence="6">PBP domain-containing protein</fullName>
    </recommendedName>
</protein>
<dbReference type="EMBL" id="BMMS01000004">
    <property type="protein sequence ID" value="GGO83184.1"/>
    <property type="molecule type" value="Genomic_DNA"/>
</dbReference>
<dbReference type="Gene3D" id="3.40.190.10">
    <property type="entry name" value="Periplasmic binding protein-like II"/>
    <property type="match status" value="2"/>
</dbReference>
<keyword evidence="2" id="KW-0812">Transmembrane</keyword>
<feature type="transmembrane region" description="Helical" evidence="2">
    <location>
        <begin position="774"/>
        <end position="794"/>
    </location>
</feature>
<keyword evidence="3" id="KW-0732">Signal</keyword>
<accession>A0A917ZJL2</accession>
<evidence type="ECO:0000313" key="4">
    <source>
        <dbReference type="EMBL" id="GGO83184.1"/>
    </source>
</evidence>
<dbReference type="RefSeq" id="WP_189130431.1">
    <property type="nucleotide sequence ID" value="NZ_BMMS01000004.1"/>
</dbReference>
<evidence type="ECO:0008006" key="6">
    <source>
        <dbReference type="Google" id="ProtNLM"/>
    </source>
</evidence>
<evidence type="ECO:0000256" key="2">
    <source>
        <dbReference type="SAM" id="Phobius"/>
    </source>
</evidence>
<organism evidence="4 5">
    <name type="scientific">Wenjunlia tyrosinilytica</name>
    <dbReference type="NCBI Taxonomy" id="1544741"/>
    <lineage>
        <taxon>Bacteria</taxon>
        <taxon>Bacillati</taxon>
        <taxon>Actinomycetota</taxon>
        <taxon>Actinomycetes</taxon>
        <taxon>Kitasatosporales</taxon>
        <taxon>Streptomycetaceae</taxon>
        <taxon>Wenjunlia</taxon>
    </lineage>
</organism>
<dbReference type="SUPFAM" id="SSF53850">
    <property type="entry name" value="Periplasmic binding protein-like II"/>
    <property type="match status" value="1"/>
</dbReference>
<keyword evidence="2" id="KW-1133">Transmembrane helix</keyword>
<feature type="chain" id="PRO_5037955582" description="PBP domain-containing protein" evidence="3">
    <location>
        <begin position="34"/>
        <end position="810"/>
    </location>
</feature>
<comment type="caution">
    <text evidence="4">The sequence shown here is derived from an EMBL/GenBank/DDBJ whole genome shotgun (WGS) entry which is preliminary data.</text>
</comment>